<keyword evidence="2" id="KW-1185">Reference proteome</keyword>
<accession>A0ABQ5ASJ5</accession>
<proteinExistence type="predicted"/>
<name>A0ABQ5ASJ5_9ASTR</name>
<sequence>MAFYDYTDLKLWSYCLESFTHLSILIQQLRTEHDDEFKILSDPPITADVDDDQAIYYDELQPAMVRTHAAEDLAAVMAWVKGLPGPTDIELLIEDKFFLLSFVSLDLHVKMDFLDPFPVSETVHS</sequence>
<comment type="caution">
    <text evidence="1">The sequence shown here is derived from an EMBL/GenBank/DDBJ whole genome shotgun (WGS) entry which is preliminary data.</text>
</comment>
<protein>
    <submittedName>
        <fullName evidence="1">Uncharacterized protein</fullName>
    </submittedName>
</protein>
<reference evidence="1" key="1">
    <citation type="journal article" date="2022" name="Int. J. Mol. Sci.">
        <title>Draft Genome of Tanacetum Coccineum: Genomic Comparison of Closely Related Tanacetum-Family Plants.</title>
        <authorList>
            <person name="Yamashiro T."/>
            <person name="Shiraishi A."/>
            <person name="Nakayama K."/>
            <person name="Satake H."/>
        </authorList>
    </citation>
    <scope>NUCLEOTIDE SEQUENCE</scope>
</reference>
<evidence type="ECO:0000313" key="1">
    <source>
        <dbReference type="EMBL" id="GJT04228.1"/>
    </source>
</evidence>
<organism evidence="1 2">
    <name type="scientific">Tanacetum coccineum</name>
    <dbReference type="NCBI Taxonomy" id="301880"/>
    <lineage>
        <taxon>Eukaryota</taxon>
        <taxon>Viridiplantae</taxon>
        <taxon>Streptophyta</taxon>
        <taxon>Embryophyta</taxon>
        <taxon>Tracheophyta</taxon>
        <taxon>Spermatophyta</taxon>
        <taxon>Magnoliopsida</taxon>
        <taxon>eudicotyledons</taxon>
        <taxon>Gunneridae</taxon>
        <taxon>Pentapetalae</taxon>
        <taxon>asterids</taxon>
        <taxon>campanulids</taxon>
        <taxon>Asterales</taxon>
        <taxon>Asteraceae</taxon>
        <taxon>Asteroideae</taxon>
        <taxon>Anthemideae</taxon>
        <taxon>Anthemidinae</taxon>
        <taxon>Tanacetum</taxon>
    </lineage>
</organism>
<dbReference type="EMBL" id="BQNB010012494">
    <property type="protein sequence ID" value="GJT04228.1"/>
    <property type="molecule type" value="Genomic_DNA"/>
</dbReference>
<reference evidence="1" key="2">
    <citation type="submission" date="2022-01" db="EMBL/GenBank/DDBJ databases">
        <authorList>
            <person name="Yamashiro T."/>
            <person name="Shiraishi A."/>
            <person name="Satake H."/>
            <person name="Nakayama K."/>
        </authorList>
    </citation>
    <scope>NUCLEOTIDE SEQUENCE</scope>
</reference>
<evidence type="ECO:0000313" key="2">
    <source>
        <dbReference type="Proteomes" id="UP001151760"/>
    </source>
</evidence>
<dbReference type="Proteomes" id="UP001151760">
    <property type="component" value="Unassembled WGS sequence"/>
</dbReference>
<gene>
    <name evidence="1" type="ORF">Tco_0838690</name>
</gene>